<evidence type="ECO:0000313" key="5">
    <source>
        <dbReference type="Proteomes" id="UP001501138"/>
    </source>
</evidence>
<protein>
    <submittedName>
        <fullName evidence="4">SDR family oxidoreductase</fullName>
    </submittedName>
</protein>
<evidence type="ECO:0000256" key="3">
    <source>
        <dbReference type="SAM" id="MobiDB-lite"/>
    </source>
</evidence>
<sequence length="289" mass="30273">MTSSDDQQGFPAQQQEPPGLTGAMDPVPDHGERSYRGSGRMDGLRALVTGGDSGIGRAVAIAFAREGADVALGYLPEEQEDAEETARWVREAGRKAVLLPGDITDEDTARALPGRAADELGGLDVVVNNAGFQMARREGFEDVTTDEIDRVLKTNLYALLWITQAALPYLGEGSAVVNNSSIQAFQPSTSLVDYASTKAAINNLTVNLAAELGPRGIRVNAVAPGPIWTPLQPATQPPEKVEKFGADTPLGRAGQPAEVAPAFVFLASPSDASYVSGTVLGVTGGKPVF</sequence>
<feature type="compositionally biased region" description="Polar residues" evidence="3">
    <location>
        <begin position="1"/>
        <end position="16"/>
    </location>
</feature>
<dbReference type="SUPFAM" id="SSF51735">
    <property type="entry name" value="NAD(P)-binding Rossmann-fold domains"/>
    <property type="match status" value="1"/>
</dbReference>
<dbReference type="PROSITE" id="PS00061">
    <property type="entry name" value="ADH_SHORT"/>
    <property type="match status" value="1"/>
</dbReference>
<dbReference type="InterPro" id="IPR036291">
    <property type="entry name" value="NAD(P)-bd_dom_sf"/>
</dbReference>
<proteinExistence type="inferred from homology"/>
<dbReference type="Proteomes" id="UP001501138">
    <property type="component" value="Unassembled WGS sequence"/>
</dbReference>
<dbReference type="PANTHER" id="PTHR48107">
    <property type="entry name" value="NADPH-DEPENDENT ALDEHYDE REDUCTASE-LIKE PROTEIN, CHLOROPLASTIC-RELATED"/>
    <property type="match status" value="1"/>
</dbReference>
<comment type="caution">
    <text evidence="4">The sequence shown here is derived from an EMBL/GenBank/DDBJ whole genome shotgun (WGS) entry which is preliminary data.</text>
</comment>
<dbReference type="PRINTS" id="PR00081">
    <property type="entry name" value="GDHRDH"/>
</dbReference>
<dbReference type="PRINTS" id="PR00080">
    <property type="entry name" value="SDRFAMILY"/>
</dbReference>
<organism evidence="4 5">
    <name type="scientific">Isoptericola hypogeus</name>
    <dbReference type="NCBI Taxonomy" id="300179"/>
    <lineage>
        <taxon>Bacteria</taxon>
        <taxon>Bacillati</taxon>
        <taxon>Actinomycetota</taxon>
        <taxon>Actinomycetes</taxon>
        <taxon>Micrococcales</taxon>
        <taxon>Promicromonosporaceae</taxon>
        <taxon>Isoptericola</taxon>
    </lineage>
</organism>
<evidence type="ECO:0000256" key="1">
    <source>
        <dbReference type="ARBA" id="ARBA00006484"/>
    </source>
</evidence>
<evidence type="ECO:0000313" key="4">
    <source>
        <dbReference type="EMBL" id="GAA1738905.1"/>
    </source>
</evidence>
<evidence type="ECO:0000256" key="2">
    <source>
        <dbReference type="ARBA" id="ARBA00023002"/>
    </source>
</evidence>
<gene>
    <name evidence="4" type="ORF">GCM10009809_37770</name>
</gene>
<dbReference type="RefSeq" id="WP_344250376.1">
    <property type="nucleotide sequence ID" value="NZ_BAAAPM010000009.1"/>
</dbReference>
<dbReference type="EMBL" id="BAAAPM010000009">
    <property type="protein sequence ID" value="GAA1738905.1"/>
    <property type="molecule type" value="Genomic_DNA"/>
</dbReference>
<name>A0ABN2JU19_9MICO</name>
<keyword evidence="2" id="KW-0560">Oxidoreductase</keyword>
<accession>A0ABN2JU19</accession>
<dbReference type="Pfam" id="PF13561">
    <property type="entry name" value="adh_short_C2"/>
    <property type="match status" value="1"/>
</dbReference>
<comment type="similarity">
    <text evidence="1">Belongs to the short-chain dehydrogenases/reductases (SDR) family.</text>
</comment>
<dbReference type="InterPro" id="IPR020904">
    <property type="entry name" value="Sc_DH/Rdtase_CS"/>
</dbReference>
<dbReference type="PANTHER" id="PTHR48107:SF16">
    <property type="entry name" value="NADPH-DEPENDENT ALDEHYDE REDUCTASE 1, CHLOROPLASTIC"/>
    <property type="match status" value="1"/>
</dbReference>
<keyword evidence="5" id="KW-1185">Reference proteome</keyword>
<dbReference type="InterPro" id="IPR002347">
    <property type="entry name" value="SDR_fam"/>
</dbReference>
<reference evidence="4 5" key="1">
    <citation type="journal article" date="2019" name="Int. J. Syst. Evol. Microbiol.">
        <title>The Global Catalogue of Microorganisms (GCM) 10K type strain sequencing project: providing services to taxonomists for standard genome sequencing and annotation.</title>
        <authorList>
            <consortium name="The Broad Institute Genomics Platform"/>
            <consortium name="The Broad Institute Genome Sequencing Center for Infectious Disease"/>
            <person name="Wu L."/>
            <person name="Ma J."/>
        </authorList>
    </citation>
    <scope>NUCLEOTIDE SEQUENCE [LARGE SCALE GENOMIC DNA]</scope>
    <source>
        <strain evidence="4 5">JCM 15589</strain>
    </source>
</reference>
<dbReference type="Gene3D" id="3.40.50.720">
    <property type="entry name" value="NAD(P)-binding Rossmann-like Domain"/>
    <property type="match status" value="1"/>
</dbReference>
<feature type="region of interest" description="Disordered" evidence="3">
    <location>
        <begin position="1"/>
        <end position="39"/>
    </location>
</feature>